<protein>
    <submittedName>
        <fullName evidence="1">Leukotriene A-4 hydrolase-like protein</fullName>
    </submittedName>
</protein>
<organism evidence="1 2">
    <name type="scientific">Forsythia ovata</name>
    <dbReference type="NCBI Taxonomy" id="205694"/>
    <lineage>
        <taxon>Eukaryota</taxon>
        <taxon>Viridiplantae</taxon>
        <taxon>Streptophyta</taxon>
        <taxon>Embryophyta</taxon>
        <taxon>Tracheophyta</taxon>
        <taxon>Spermatophyta</taxon>
        <taxon>Magnoliopsida</taxon>
        <taxon>eudicotyledons</taxon>
        <taxon>Gunneridae</taxon>
        <taxon>Pentapetalae</taxon>
        <taxon>asterids</taxon>
        <taxon>lamiids</taxon>
        <taxon>Lamiales</taxon>
        <taxon>Oleaceae</taxon>
        <taxon>Forsythieae</taxon>
        <taxon>Forsythia</taxon>
    </lineage>
</organism>
<sequence length="108" mass="12144">MAAKHVERSDPVAGESLGACEDSVWCDEGIVVEELVMAGTRVYAEAVPGVLDVASRDFAGTKEINRVRERLFGPYEWERFGLLPMQLQSHFLERESVCSPNLRFNEEI</sequence>
<dbReference type="Proteomes" id="UP001604277">
    <property type="component" value="Unassembled WGS sequence"/>
</dbReference>
<name>A0ABD1VFS9_9LAMI</name>
<comment type="caution">
    <text evidence="1">The sequence shown here is derived from an EMBL/GenBank/DDBJ whole genome shotgun (WGS) entry which is preliminary data.</text>
</comment>
<dbReference type="AlphaFoldDB" id="A0ABD1VFS9"/>
<evidence type="ECO:0000313" key="1">
    <source>
        <dbReference type="EMBL" id="KAL2535748.1"/>
    </source>
</evidence>
<evidence type="ECO:0000313" key="2">
    <source>
        <dbReference type="Proteomes" id="UP001604277"/>
    </source>
</evidence>
<dbReference type="Gene3D" id="3.30.2010.30">
    <property type="match status" value="1"/>
</dbReference>
<accession>A0ABD1VFS9</accession>
<keyword evidence="2" id="KW-1185">Reference proteome</keyword>
<proteinExistence type="predicted"/>
<gene>
    <name evidence="1" type="ORF">Fot_17139</name>
</gene>
<reference evidence="2" key="1">
    <citation type="submission" date="2024-07" db="EMBL/GenBank/DDBJ databases">
        <title>Two chromosome-level genome assemblies of Korean endemic species Abeliophyllum distichum and Forsythia ovata (Oleaceae).</title>
        <authorList>
            <person name="Jang H."/>
        </authorList>
    </citation>
    <scope>NUCLEOTIDE SEQUENCE [LARGE SCALE GENOMIC DNA]</scope>
</reference>
<dbReference type="EMBL" id="JBFOLJ010000005">
    <property type="protein sequence ID" value="KAL2535748.1"/>
    <property type="molecule type" value="Genomic_DNA"/>
</dbReference>